<evidence type="ECO:0000256" key="6">
    <source>
        <dbReference type="RuleBase" id="RU363041"/>
    </source>
</evidence>
<evidence type="ECO:0000256" key="1">
    <source>
        <dbReference type="ARBA" id="ARBA00004141"/>
    </source>
</evidence>
<dbReference type="InterPro" id="IPR002781">
    <property type="entry name" value="TM_pro_TauE-like"/>
</dbReference>
<keyword evidence="5 6" id="KW-0472">Membrane</keyword>
<dbReference type="RefSeq" id="WP_070659072.1">
    <property type="nucleotide sequence ID" value="NZ_MSKM01000010.1"/>
</dbReference>
<feature type="transmembrane region" description="Helical" evidence="6">
    <location>
        <begin position="98"/>
        <end position="116"/>
    </location>
</feature>
<keyword evidence="6" id="KW-1003">Cell membrane</keyword>
<keyword evidence="3 6" id="KW-0812">Transmembrane</keyword>
<feature type="transmembrane region" description="Helical" evidence="6">
    <location>
        <begin position="137"/>
        <end position="156"/>
    </location>
</feature>
<comment type="subcellular location">
    <subcellularLocation>
        <location evidence="6">Cell membrane</location>
        <topology evidence="6">Multi-pass membrane protein</topology>
    </subcellularLocation>
    <subcellularLocation>
        <location evidence="1">Membrane</location>
        <topology evidence="1">Multi-pass membrane protein</topology>
    </subcellularLocation>
</comment>
<feature type="transmembrane region" description="Helical" evidence="6">
    <location>
        <begin position="262"/>
        <end position="280"/>
    </location>
</feature>
<evidence type="ECO:0000256" key="7">
    <source>
        <dbReference type="SAM" id="MobiDB-lite"/>
    </source>
</evidence>
<dbReference type="EMBL" id="MSKM01000010">
    <property type="protein sequence ID" value="OLO54625.1"/>
    <property type="molecule type" value="Genomic_DNA"/>
</dbReference>
<dbReference type="InterPro" id="IPR051598">
    <property type="entry name" value="TSUP/Inactive_protease-like"/>
</dbReference>
<comment type="similarity">
    <text evidence="2 6">Belongs to the 4-toluene sulfonate uptake permease (TSUP) (TC 2.A.102) family.</text>
</comment>
<reference evidence="8 9" key="1">
    <citation type="submission" date="2016-12" db="EMBL/GenBank/DDBJ databases">
        <title>Genomic comparison of strains in the 'Actinomyces naeslundii' group.</title>
        <authorList>
            <person name="Mughal S.R."/>
            <person name="Do T."/>
            <person name="Gilbert S.C."/>
            <person name="Witherden E.A."/>
            <person name="Didelot X."/>
            <person name="Beighton D."/>
        </authorList>
    </citation>
    <scope>NUCLEOTIDE SEQUENCE [LARGE SCALE GENOMIC DNA]</scope>
    <source>
        <strain evidence="8 9">MMRCO6-1</strain>
    </source>
</reference>
<gene>
    <name evidence="8" type="ORF">BKH27_03255</name>
</gene>
<evidence type="ECO:0000313" key="9">
    <source>
        <dbReference type="Proteomes" id="UP000185772"/>
    </source>
</evidence>
<accession>A0A1Q8W0Q7</accession>
<evidence type="ECO:0000256" key="3">
    <source>
        <dbReference type="ARBA" id="ARBA00022692"/>
    </source>
</evidence>
<dbReference type="AlphaFoldDB" id="A0A1Q8W0Q7"/>
<dbReference type="GO" id="GO:0005886">
    <property type="term" value="C:plasma membrane"/>
    <property type="evidence" value="ECO:0007669"/>
    <property type="project" value="UniProtKB-SubCell"/>
</dbReference>
<comment type="caution">
    <text evidence="8">The sequence shown here is derived from an EMBL/GenBank/DDBJ whole genome shotgun (WGS) entry which is preliminary data.</text>
</comment>
<dbReference type="Pfam" id="PF01925">
    <property type="entry name" value="TauE"/>
    <property type="match status" value="1"/>
</dbReference>
<evidence type="ECO:0000313" key="8">
    <source>
        <dbReference type="EMBL" id="OLO54625.1"/>
    </source>
</evidence>
<evidence type="ECO:0000256" key="2">
    <source>
        <dbReference type="ARBA" id="ARBA00009142"/>
    </source>
</evidence>
<feature type="transmembrane region" description="Helical" evidence="6">
    <location>
        <begin position="29"/>
        <end position="51"/>
    </location>
</feature>
<name>A0A1Q8W0Q7_9ACTO</name>
<feature type="region of interest" description="Disordered" evidence="7">
    <location>
        <begin position="302"/>
        <end position="334"/>
    </location>
</feature>
<feature type="transmembrane region" description="Helical" evidence="6">
    <location>
        <begin position="205"/>
        <end position="226"/>
    </location>
</feature>
<dbReference type="PANTHER" id="PTHR43701">
    <property type="entry name" value="MEMBRANE TRANSPORTER PROTEIN MJ0441-RELATED"/>
    <property type="match status" value="1"/>
</dbReference>
<sequence length="347" mass="34683">MRKLVLLALVGLAAQLVDGSLGMGYGMTSSSLLLLAGLSPALASASVHLAEIGTTLASGASHWRLGNTDPRLVVRLGLPGAVGAFGGATVLSHLSTRAATPVTASLLILLGTYVLGRFALRPPRGSGSRRSPHGRRLLVPLGVVGGFVDATGGGGWGPVVTTTLLTGGRTAPRTVVGSVGASEFLVTVAASAGFLTGLGTAGISLGIVLTLLAGGLVAAPIAAWLVSRLPGAVLGTAVGGLILATNLRVLLSWAEASARTGVMVYGALGVIWAASLALAIRKARATATDIRKQTDQVLEEARSAPRCGHAPEAAVPDEPLTSSGPLGSRPVGPARPHAHAVLVVEPV</sequence>
<dbReference type="PANTHER" id="PTHR43701:SF12">
    <property type="entry name" value="MEMBRANE TRANSPORTER PROTEIN YTNM-RELATED"/>
    <property type="match status" value="1"/>
</dbReference>
<keyword evidence="4 6" id="KW-1133">Transmembrane helix</keyword>
<feature type="transmembrane region" description="Helical" evidence="6">
    <location>
        <begin position="232"/>
        <end position="250"/>
    </location>
</feature>
<feature type="transmembrane region" description="Helical" evidence="6">
    <location>
        <begin position="72"/>
        <end position="92"/>
    </location>
</feature>
<organism evidence="8 9">
    <name type="scientific">Actinomyces oris</name>
    <dbReference type="NCBI Taxonomy" id="544580"/>
    <lineage>
        <taxon>Bacteria</taxon>
        <taxon>Bacillati</taxon>
        <taxon>Actinomycetota</taxon>
        <taxon>Actinomycetes</taxon>
        <taxon>Actinomycetales</taxon>
        <taxon>Actinomycetaceae</taxon>
        <taxon>Actinomyces</taxon>
    </lineage>
</organism>
<protein>
    <recommendedName>
        <fullName evidence="6">Probable membrane transporter protein</fullName>
    </recommendedName>
</protein>
<dbReference type="Proteomes" id="UP000185772">
    <property type="component" value="Unassembled WGS sequence"/>
</dbReference>
<feature type="transmembrane region" description="Helical" evidence="6">
    <location>
        <begin position="176"/>
        <end position="198"/>
    </location>
</feature>
<evidence type="ECO:0000256" key="4">
    <source>
        <dbReference type="ARBA" id="ARBA00022989"/>
    </source>
</evidence>
<evidence type="ECO:0000256" key="5">
    <source>
        <dbReference type="ARBA" id="ARBA00023136"/>
    </source>
</evidence>
<proteinExistence type="inferred from homology"/>